<proteinExistence type="predicted"/>
<evidence type="ECO:0000256" key="3">
    <source>
        <dbReference type="ARBA" id="ARBA00022777"/>
    </source>
</evidence>
<dbReference type="PANTHER" id="PTHR32309:SF31">
    <property type="entry name" value="CAPSULAR EXOPOLYSACCHARIDE FAMILY"/>
    <property type="match status" value="1"/>
</dbReference>
<evidence type="ECO:0000313" key="8">
    <source>
        <dbReference type="Proteomes" id="UP001597497"/>
    </source>
</evidence>
<dbReference type="InterPro" id="IPR027417">
    <property type="entry name" value="P-loop_NTPase"/>
</dbReference>
<dbReference type="InterPro" id="IPR050445">
    <property type="entry name" value="Bact_polysacc_biosynth/exp"/>
</dbReference>
<keyword evidence="4" id="KW-0067">ATP-binding</keyword>
<name>A0ABW5RCC3_9BACL</name>
<evidence type="ECO:0000313" key="7">
    <source>
        <dbReference type="EMBL" id="MFD2672707.1"/>
    </source>
</evidence>
<dbReference type="GO" id="GO:0004715">
    <property type="term" value="F:non-membrane spanning protein tyrosine kinase activity"/>
    <property type="evidence" value="ECO:0007669"/>
    <property type="project" value="UniProtKB-EC"/>
</dbReference>
<gene>
    <name evidence="7" type="ORF">ACFSUC_14160</name>
</gene>
<dbReference type="RefSeq" id="WP_379930272.1">
    <property type="nucleotide sequence ID" value="NZ_JBHUMM010000043.1"/>
</dbReference>
<comment type="caution">
    <text evidence="7">The sequence shown here is derived from an EMBL/GenBank/DDBJ whole genome shotgun (WGS) entry which is preliminary data.</text>
</comment>
<feature type="domain" description="AAA" evidence="6">
    <location>
        <begin position="41"/>
        <end position="208"/>
    </location>
</feature>
<reference evidence="8" key="1">
    <citation type="journal article" date="2019" name="Int. J. Syst. Evol. Microbiol.">
        <title>The Global Catalogue of Microorganisms (GCM) 10K type strain sequencing project: providing services to taxonomists for standard genome sequencing and annotation.</title>
        <authorList>
            <consortium name="The Broad Institute Genomics Platform"/>
            <consortium name="The Broad Institute Genome Sequencing Center for Infectious Disease"/>
            <person name="Wu L."/>
            <person name="Ma J."/>
        </authorList>
    </citation>
    <scope>NUCLEOTIDE SEQUENCE [LARGE SCALE GENOMIC DNA]</scope>
    <source>
        <strain evidence="8">KCTC 33676</strain>
    </source>
</reference>
<evidence type="ECO:0000256" key="1">
    <source>
        <dbReference type="ARBA" id="ARBA00022679"/>
    </source>
</evidence>
<keyword evidence="1 7" id="KW-0808">Transferase</keyword>
<organism evidence="7 8">
    <name type="scientific">Marinicrinis sediminis</name>
    <dbReference type="NCBI Taxonomy" id="1652465"/>
    <lineage>
        <taxon>Bacteria</taxon>
        <taxon>Bacillati</taxon>
        <taxon>Bacillota</taxon>
        <taxon>Bacilli</taxon>
        <taxon>Bacillales</taxon>
        <taxon>Paenibacillaceae</taxon>
    </lineage>
</organism>
<keyword evidence="2" id="KW-0547">Nucleotide-binding</keyword>
<dbReference type="Gene3D" id="3.40.50.300">
    <property type="entry name" value="P-loop containing nucleotide triphosphate hydrolases"/>
    <property type="match status" value="1"/>
</dbReference>
<evidence type="ECO:0000256" key="4">
    <source>
        <dbReference type="ARBA" id="ARBA00022840"/>
    </source>
</evidence>
<keyword evidence="5" id="KW-0829">Tyrosine-protein kinase</keyword>
<keyword evidence="8" id="KW-1185">Reference proteome</keyword>
<protein>
    <submittedName>
        <fullName evidence="7">CpsD/CapB family tyrosine-protein kinase</fullName>
        <ecNumber evidence="7">2.7.10.2</ecNumber>
    </submittedName>
</protein>
<dbReference type="Proteomes" id="UP001597497">
    <property type="component" value="Unassembled WGS sequence"/>
</dbReference>
<evidence type="ECO:0000256" key="2">
    <source>
        <dbReference type="ARBA" id="ARBA00022741"/>
    </source>
</evidence>
<dbReference type="NCBIfam" id="TIGR01007">
    <property type="entry name" value="eps_fam"/>
    <property type="match status" value="1"/>
</dbReference>
<dbReference type="CDD" id="cd05387">
    <property type="entry name" value="BY-kinase"/>
    <property type="match status" value="1"/>
</dbReference>
<evidence type="ECO:0000259" key="6">
    <source>
        <dbReference type="Pfam" id="PF13614"/>
    </source>
</evidence>
<dbReference type="EC" id="2.7.10.2" evidence="7"/>
<dbReference type="InterPro" id="IPR005702">
    <property type="entry name" value="Wzc-like_C"/>
</dbReference>
<accession>A0ABW5RCC3</accession>
<dbReference type="InterPro" id="IPR025669">
    <property type="entry name" value="AAA_dom"/>
</dbReference>
<dbReference type="SUPFAM" id="SSF52540">
    <property type="entry name" value="P-loop containing nucleoside triphosphate hydrolases"/>
    <property type="match status" value="1"/>
</dbReference>
<dbReference type="PANTHER" id="PTHR32309">
    <property type="entry name" value="TYROSINE-PROTEIN KINASE"/>
    <property type="match status" value="1"/>
</dbReference>
<sequence length="237" mass="26368">MSRQNHKYKMITDINPRSPVSEAYKMLRTHIQYSMKQQHAKSILVTSSIAGEGKTLTAVNLAGVYALEEKKVIVLDADLRKPTMHHYFYPSRSSSQNGIGLSEVLMDQFDLAEGISQTHIPNLHFLQAGQIPHHPSELLSSSKMDQVLSRLYQMYDVIIIDSPPLLAVADAQIAATKVDGVVLVVQAGKVKKSQLSKAKSTLELVKANLLGAVLNQKNKKEAESYYDRHQPQSVFSK</sequence>
<keyword evidence="3 7" id="KW-0418">Kinase</keyword>
<dbReference type="Pfam" id="PF13614">
    <property type="entry name" value="AAA_31"/>
    <property type="match status" value="1"/>
</dbReference>
<dbReference type="EMBL" id="JBHUMM010000043">
    <property type="protein sequence ID" value="MFD2672707.1"/>
    <property type="molecule type" value="Genomic_DNA"/>
</dbReference>
<evidence type="ECO:0000256" key="5">
    <source>
        <dbReference type="ARBA" id="ARBA00023137"/>
    </source>
</evidence>